<reference evidence="1 2" key="1">
    <citation type="submission" date="2022-03" db="EMBL/GenBank/DDBJ databases">
        <title>Chryseobacterium sp. isolated from the Andong Sikhe.</title>
        <authorList>
            <person name="Won M."/>
            <person name="Kim S.-J."/>
            <person name="Kwon S.-W."/>
        </authorList>
    </citation>
    <scope>NUCLEOTIDE SEQUENCE [LARGE SCALE GENOMIC DNA]</scope>
    <source>
        <strain evidence="1 2">ADR-1</strain>
    </source>
</reference>
<dbReference type="Proteomes" id="UP000831068">
    <property type="component" value="Chromosome"/>
</dbReference>
<evidence type="ECO:0000313" key="2">
    <source>
        <dbReference type="Proteomes" id="UP000831068"/>
    </source>
</evidence>
<name>A0ABY4BF48_9FLAO</name>
<keyword evidence="2" id="KW-1185">Reference proteome</keyword>
<dbReference type="RefSeq" id="WP_243576077.1">
    <property type="nucleotide sequence ID" value="NZ_CP094529.1"/>
</dbReference>
<gene>
    <name evidence="1" type="ORF">MTP08_11530</name>
</gene>
<accession>A0ABY4BF48</accession>
<evidence type="ECO:0000313" key="1">
    <source>
        <dbReference type="EMBL" id="UOE37680.1"/>
    </source>
</evidence>
<dbReference type="EMBL" id="CP094529">
    <property type="protein sequence ID" value="UOE37680.1"/>
    <property type="molecule type" value="Genomic_DNA"/>
</dbReference>
<evidence type="ECO:0008006" key="3">
    <source>
        <dbReference type="Google" id="ProtNLM"/>
    </source>
</evidence>
<protein>
    <recommendedName>
        <fullName evidence="3">SEC-C motif-containing protein</fullName>
    </recommendedName>
</protein>
<sequence length="136" mass="16095">MTIENLKLEQEKIIKEIENLKCENSTPIPDGIIDVEKYFHSNPKILWINKDVNSENDVDGWSLIDVLNDLPNVLTKEKGWNQTFNPIVYTLYGIFNKMEWEKIPFISEEPENCQCYKKYSLCKYEKTSRNKSRKSQ</sequence>
<organism evidence="1 2">
    <name type="scientific">Chryseobacterium oryzae</name>
    <dbReference type="NCBI Taxonomy" id="2929799"/>
    <lineage>
        <taxon>Bacteria</taxon>
        <taxon>Pseudomonadati</taxon>
        <taxon>Bacteroidota</taxon>
        <taxon>Flavobacteriia</taxon>
        <taxon>Flavobacteriales</taxon>
        <taxon>Weeksellaceae</taxon>
        <taxon>Chryseobacterium group</taxon>
        <taxon>Chryseobacterium</taxon>
    </lineage>
</organism>
<proteinExistence type="predicted"/>